<dbReference type="InterPro" id="IPR001296">
    <property type="entry name" value="Glyco_trans_1"/>
</dbReference>
<accession>A0ABX2D490</accession>
<keyword evidence="4" id="KW-1185">Reference proteome</keyword>
<dbReference type="SUPFAM" id="SSF53756">
    <property type="entry name" value="UDP-Glycosyltransferase/glycogen phosphorylase"/>
    <property type="match status" value="1"/>
</dbReference>
<reference evidence="3 4" key="1">
    <citation type="journal article" date="2020" name="Sci. Rep.">
        <title>A novel cyanobacterial geosmin producer, revising GeoA distribution and dispersion patterns in Bacteria.</title>
        <authorList>
            <person name="Churro C."/>
            <person name="Semedo-Aguiar A.P."/>
            <person name="Silva A.D."/>
            <person name="Pereira-Leal J.B."/>
            <person name="Leite R.B."/>
        </authorList>
    </citation>
    <scope>NUCLEOTIDE SEQUENCE [LARGE SCALE GENOMIC DNA]</scope>
    <source>
        <strain evidence="3 4">IPMA8</strain>
    </source>
</reference>
<evidence type="ECO:0000256" key="1">
    <source>
        <dbReference type="ARBA" id="ARBA00022679"/>
    </source>
</evidence>
<feature type="domain" description="Glycosyl transferase family 1" evidence="2">
    <location>
        <begin position="194"/>
        <end position="328"/>
    </location>
</feature>
<comment type="caution">
    <text evidence="3">The sequence shown here is derived from an EMBL/GenBank/DDBJ whole genome shotgun (WGS) entry which is preliminary data.</text>
</comment>
<sequence length="375" mass="41625">MKITFVLPTLSLTGGMRVLSIYTELLQKRGHKIFIVSTPPGQPTLIQQLRSLLRGRGWQSAPKKQESHFDKVNVECRVLETYRPITDIDVPDADIIMATWWETAEWVAKLSPRKGRKVYFLQHYEAFDYIPKGRVEATWRLPMHKIAVAQWLADIARNEYGDLSVSLVPPTVDTKQFYDPQSRGKQPRGKQSVPTVGMYYSTTPWKGCDLALKAFSIAAEKIPNLRLVAFGSGDTPPPNLLPDGTEYNKAPTQDQLKEFYSKCDAWLFSSSSEGFGLPILEAMACGTPVIGTPAGAAPELLAGGGGILVKPKDPEDMAKAIEQICQLSDAEWRAMSKTALETVINYTWEDATNLFEAALYAAVEPQTQLTNKAKA</sequence>
<dbReference type="RefSeq" id="WP_172191263.1">
    <property type="nucleotide sequence ID" value="NZ_CAWPPK010000028.1"/>
</dbReference>
<dbReference type="Proteomes" id="UP000702425">
    <property type="component" value="Unassembled WGS sequence"/>
</dbReference>
<evidence type="ECO:0000313" key="3">
    <source>
        <dbReference type="EMBL" id="NQE37321.1"/>
    </source>
</evidence>
<dbReference type="EC" id="2.4.1.250" evidence="3"/>
<dbReference type="Gene3D" id="3.40.50.11090">
    <property type="match status" value="1"/>
</dbReference>
<proteinExistence type="predicted"/>
<dbReference type="Pfam" id="PF00534">
    <property type="entry name" value="Glycos_transf_1"/>
    <property type="match status" value="1"/>
</dbReference>
<name>A0ABX2D490_9CYAN</name>
<keyword evidence="3" id="KW-0328">Glycosyltransferase</keyword>
<dbReference type="Gene3D" id="3.40.50.2000">
    <property type="entry name" value="Glycogen Phosphorylase B"/>
    <property type="match status" value="1"/>
</dbReference>
<gene>
    <name evidence="3" type="primary">mshA_12</name>
    <name evidence="3" type="ORF">E5S67_05090</name>
</gene>
<organism evidence="3 4">
    <name type="scientific">Microcoleus asticus IPMA8</name>
    <dbReference type="NCBI Taxonomy" id="2563858"/>
    <lineage>
        <taxon>Bacteria</taxon>
        <taxon>Bacillati</taxon>
        <taxon>Cyanobacteriota</taxon>
        <taxon>Cyanophyceae</taxon>
        <taxon>Oscillatoriophycideae</taxon>
        <taxon>Oscillatoriales</taxon>
        <taxon>Microcoleaceae</taxon>
        <taxon>Microcoleus</taxon>
        <taxon>Microcoleus asticus</taxon>
    </lineage>
</organism>
<dbReference type="PANTHER" id="PTHR46401">
    <property type="entry name" value="GLYCOSYLTRANSFERASE WBBK-RELATED"/>
    <property type="match status" value="1"/>
</dbReference>
<evidence type="ECO:0000259" key="2">
    <source>
        <dbReference type="Pfam" id="PF00534"/>
    </source>
</evidence>
<protein>
    <submittedName>
        <fullName evidence="3">D-inositol 3-phosphate glycosyltransferase</fullName>
        <ecNumber evidence="3">2.4.1.250</ecNumber>
    </submittedName>
</protein>
<dbReference type="PANTHER" id="PTHR46401:SF2">
    <property type="entry name" value="GLYCOSYLTRANSFERASE WBBK-RELATED"/>
    <property type="match status" value="1"/>
</dbReference>
<dbReference type="CDD" id="cd03801">
    <property type="entry name" value="GT4_PimA-like"/>
    <property type="match status" value="1"/>
</dbReference>
<evidence type="ECO:0000313" key="4">
    <source>
        <dbReference type="Proteomes" id="UP000702425"/>
    </source>
</evidence>
<dbReference type="GO" id="GO:0102710">
    <property type="term" value="F:D-inositol-3-phosphate glycosyltransferase activity"/>
    <property type="evidence" value="ECO:0007669"/>
    <property type="project" value="UniProtKB-EC"/>
</dbReference>
<dbReference type="EMBL" id="SRRZ01000123">
    <property type="protein sequence ID" value="NQE37321.1"/>
    <property type="molecule type" value="Genomic_DNA"/>
</dbReference>
<keyword evidence="1 3" id="KW-0808">Transferase</keyword>